<keyword evidence="2" id="KW-1185">Reference proteome</keyword>
<dbReference type="InParanoid" id="A0A0D2WNJ0"/>
<dbReference type="AlphaFoldDB" id="A0A0D2WNJ0"/>
<dbReference type="RefSeq" id="XP_004363855.2">
    <property type="nucleotide sequence ID" value="XM_004363798.2"/>
</dbReference>
<dbReference type="EMBL" id="KE346363">
    <property type="protein sequence ID" value="KJE91973.1"/>
    <property type="molecule type" value="Genomic_DNA"/>
</dbReference>
<dbReference type="Proteomes" id="UP000008743">
    <property type="component" value="Unassembled WGS sequence"/>
</dbReference>
<reference evidence="2" key="1">
    <citation type="submission" date="2011-02" db="EMBL/GenBank/DDBJ databases">
        <title>The Genome Sequence of Capsaspora owczarzaki ATCC 30864.</title>
        <authorList>
            <person name="Russ C."/>
            <person name="Cuomo C."/>
            <person name="Burger G."/>
            <person name="Gray M.W."/>
            <person name="Holland P.W.H."/>
            <person name="King N."/>
            <person name="Lang F.B.F."/>
            <person name="Roger A.J."/>
            <person name="Ruiz-Trillo I."/>
            <person name="Young S.K."/>
            <person name="Zeng Q."/>
            <person name="Gargeya S."/>
            <person name="Alvarado L."/>
            <person name="Berlin A."/>
            <person name="Chapman S.B."/>
            <person name="Chen Z."/>
            <person name="Freedman E."/>
            <person name="Gellesch M."/>
            <person name="Goldberg J."/>
            <person name="Griggs A."/>
            <person name="Gujja S."/>
            <person name="Heilman E."/>
            <person name="Heiman D."/>
            <person name="Howarth C."/>
            <person name="Mehta T."/>
            <person name="Neiman D."/>
            <person name="Pearson M."/>
            <person name="Roberts A."/>
            <person name="Saif S."/>
            <person name="Shea T."/>
            <person name="Shenoy N."/>
            <person name="Sisk P."/>
            <person name="Stolte C."/>
            <person name="Sykes S."/>
            <person name="White J."/>
            <person name="Yandava C."/>
            <person name="Haas B."/>
            <person name="Nusbaum C."/>
            <person name="Birren B."/>
        </authorList>
    </citation>
    <scope>NUCLEOTIDE SEQUENCE</scope>
    <source>
        <strain evidence="2">ATCC 30864</strain>
    </source>
</reference>
<accession>A0A0D2WNJ0</accession>
<organism evidence="1 2">
    <name type="scientific">Capsaspora owczarzaki (strain ATCC 30864)</name>
    <dbReference type="NCBI Taxonomy" id="595528"/>
    <lineage>
        <taxon>Eukaryota</taxon>
        <taxon>Filasterea</taxon>
        <taxon>Capsaspora</taxon>
    </lineage>
</organism>
<gene>
    <name evidence="1" type="ORF">CAOG_003016</name>
</gene>
<proteinExistence type="predicted"/>
<name>A0A0D2WNJ0_CAPO3</name>
<sequence length="130" mass="14668">MWRACCGMPTTFVPEQRPKLLTVQDLMDWAKHNMQLHPNMRDALGTLEQAANAISVTTLLEPKQLRVSEMRRVPVAELRAAAVLEAIETLERTCRAKLTDKYTSQSDKEAFSSAAGFFNYAHQLLAHIPQ</sequence>
<evidence type="ECO:0000313" key="2">
    <source>
        <dbReference type="Proteomes" id="UP000008743"/>
    </source>
</evidence>
<protein>
    <submittedName>
        <fullName evidence="1">Uncharacterized protein</fullName>
    </submittedName>
</protein>
<evidence type="ECO:0000313" key="1">
    <source>
        <dbReference type="EMBL" id="KJE91973.1"/>
    </source>
</evidence>